<dbReference type="PROSITE" id="PS50076">
    <property type="entry name" value="DNAJ_2"/>
    <property type="match status" value="1"/>
</dbReference>
<organism evidence="2 3">
    <name type="scientific">Mortierella isabellina</name>
    <name type="common">Filamentous fungus</name>
    <name type="synonym">Umbelopsis isabellina</name>
    <dbReference type="NCBI Taxonomy" id="91625"/>
    <lineage>
        <taxon>Eukaryota</taxon>
        <taxon>Fungi</taxon>
        <taxon>Fungi incertae sedis</taxon>
        <taxon>Mucoromycota</taxon>
        <taxon>Mucoromycotina</taxon>
        <taxon>Umbelopsidomycetes</taxon>
        <taxon>Umbelopsidales</taxon>
        <taxon>Umbelopsidaceae</taxon>
        <taxon>Umbelopsis</taxon>
    </lineage>
</organism>
<comment type="caution">
    <text evidence="2">The sequence shown here is derived from an EMBL/GenBank/DDBJ whole genome shotgun (WGS) entry which is preliminary data.</text>
</comment>
<name>A0A8H7U8D7_MORIS</name>
<protein>
    <recommendedName>
        <fullName evidence="1">J domain-containing protein</fullName>
    </recommendedName>
</protein>
<evidence type="ECO:0000259" key="1">
    <source>
        <dbReference type="PROSITE" id="PS50076"/>
    </source>
</evidence>
<dbReference type="GO" id="GO:0051087">
    <property type="term" value="F:protein-folding chaperone binding"/>
    <property type="evidence" value="ECO:0007669"/>
    <property type="project" value="TreeGrafter"/>
</dbReference>
<evidence type="ECO:0000313" key="2">
    <source>
        <dbReference type="EMBL" id="KAG2173105.1"/>
    </source>
</evidence>
<gene>
    <name evidence="2" type="ORF">INT43_004478</name>
</gene>
<dbReference type="SUPFAM" id="SSF46565">
    <property type="entry name" value="Chaperone J-domain"/>
    <property type="match status" value="1"/>
</dbReference>
<dbReference type="GO" id="GO:0051082">
    <property type="term" value="F:unfolded protein binding"/>
    <property type="evidence" value="ECO:0007669"/>
    <property type="project" value="TreeGrafter"/>
</dbReference>
<dbReference type="GO" id="GO:0005737">
    <property type="term" value="C:cytoplasm"/>
    <property type="evidence" value="ECO:0007669"/>
    <property type="project" value="TreeGrafter"/>
</dbReference>
<dbReference type="Proteomes" id="UP000654370">
    <property type="component" value="Unassembled WGS sequence"/>
</dbReference>
<dbReference type="OrthoDB" id="10250354at2759"/>
<proteinExistence type="predicted"/>
<dbReference type="Pfam" id="PF00226">
    <property type="entry name" value="DnaJ"/>
    <property type="match status" value="1"/>
</dbReference>
<evidence type="ECO:0000313" key="3">
    <source>
        <dbReference type="Proteomes" id="UP000654370"/>
    </source>
</evidence>
<dbReference type="AlphaFoldDB" id="A0A8H7U8D7"/>
<dbReference type="SMART" id="SM00271">
    <property type="entry name" value="DnaJ"/>
    <property type="match status" value="1"/>
</dbReference>
<dbReference type="InterPro" id="IPR036869">
    <property type="entry name" value="J_dom_sf"/>
</dbReference>
<sequence length="115" mass="13547">MSRAGQPQPSFIGFLLSYSIFQMDYYSILEVDSSANEHEIKKSYRKLALRWHPDKNSSPEAAEKVISRRYGMRMNLTNTWMMHAKFHILTRALNDNLIAKRTKYCRTVGFFETMM</sequence>
<dbReference type="PANTHER" id="PTHR43948:SF10">
    <property type="entry name" value="MRJ, ISOFORM E"/>
    <property type="match status" value="1"/>
</dbReference>
<dbReference type="PRINTS" id="PR00625">
    <property type="entry name" value="JDOMAIN"/>
</dbReference>
<dbReference type="GO" id="GO:0005634">
    <property type="term" value="C:nucleus"/>
    <property type="evidence" value="ECO:0007669"/>
    <property type="project" value="TreeGrafter"/>
</dbReference>
<dbReference type="InterPro" id="IPR001623">
    <property type="entry name" value="DnaJ_domain"/>
</dbReference>
<dbReference type="CDD" id="cd06257">
    <property type="entry name" value="DnaJ"/>
    <property type="match status" value="1"/>
</dbReference>
<reference evidence="2" key="1">
    <citation type="submission" date="2020-12" db="EMBL/GenBank/DDBJ databases">
        <title>Metabolic potential, ecology and presence of endohyphal bacteria is reflected in genomic diversity of Mucoromycotina.</title>
        <authorList>
            <person name="Muszewska A."/>
            <person name="Okrasinska A."/>
            <person name="Steczkiewicz K."/>
            <person name="Drgas O."/>
            <person name="Orlowska M."/>
            <person name="Perlinska-Lenart U."/>
            <person name="Aleksandrzak-Piekarczyk T."/>
            <person name="Szatraj K."/>
            <person name="Zielenkiewicz U."/>
            <person name="Pilsyk S."/>
            <person name="Malc E."/>
            <person name="Mieczkowski P."/>
            <person name="Kruszewska J.S."/>
            <person name="Biernat P."/>
            <person name="Pawlowska J."/>
        </authorList>
    </citation>
    <scope>NUCLEOTIDE SEQUENCE</scope>
    <source>
        <strain evidence="2">WA0000067209</strain>
    </source>
</reference>
<dbReference type="Gene3D" id="1.10.287.110">
    <property type="entry name" value="DnaJ domain"/>
    <property type="match status" value="1"/>
</dbReference>
<feature type="domain" description="J" evidence="1">
    <location>
        <begin position="24"/>
        <end position="108"/>
    </location>
</feature>
<dbReference type="GO" id="GO:0044183">
    <property type="term" value="F:protein folding chaperone"/>
    <property type="evidence" value="ECO:0007669"/>
    <property type="project" value="TreeGrafter"/>
</dbReference>
<dbReference type="EMBL" id="JAEPQZ010000015">
    <property type="protein sequence ID" value="KAG2173105.1"/>
    <property type="molecule type" value="Genomic_DNA"/>
</dbReference>
<keyword evidence="3" id="KW-1185">Reference proteome</keyword>
<dbReference type="PANTHER" id="PTHR43948">
    <property type="entry name" value="DNAJ HOMOLOG SUBFAMILY B"/>
    <property type="match status" value="1"/>
</dbReference>
<accession>A0A8H7U8D7</accession>